<evidence type="ECO:0000256" key="4">
    <source>
        <dbReference type="ARBA" id="ARBA00022553"/>
    </source>
</evidence>
<evidence type="ECO:0000259" key="11">
    <source>
        <dbReference type="Pfam" id="PF17956"/>
    </source>
</evidence>
<feature type="domain" description="Nicotinate phosphoribosyltransferase C-terminal" evidence="11">
    <location>
        <begin position="362"/>
        <end position="477"/>
    </location>
</feature>
<dbReference type="InterPro" id="IPR013785">
    <property type="entry name" value="Aldolase_TIM"/>
</dbReference>
<dbReference type="PANTHER" id="PTHR11098">
    <property type="entry name" value="NICOTINATE PHOSPHORIBOSYLTRANSFERASE"/>
    <property type="match status" value="1"/>
</dbReference>
<comment type="similarity">
    <text evidence="2 9">Belongs to the NAPRTase family.</text>
</comment>
<keyword evidence="5 9" id="KW-0436">Ligase</keyword>
<name>A0A9D9MXQ6_9BACT</name>
<evidence type="ECO:0000256" key="8">
    <source>
        <dbReference type="ARBA" id="ARBA00048668"/>
    </source>
</evidence>
<dbReference type="SUPFAM" id="SSF54675">
    <property type="entry name" value="Nicotinate/Quinolinate PRTase N-terminal domain-like"/>
    <property type="match status" value="1"/>
</dbReference>
<dbReference type="NCBIfam" id="TIGR01513">
    <property type="entry name" value="NAPRTase_put"/>
    <property type="match status" value="1"/>
</dbReference>
<dbReference type="InterPro" id="IPR041619">
    <property type="entry name" value="NAPRTase_C"/>
</dbReference>
<dbReference type="GO" id="GO:0047280">
    <property type="term" value="F:nicotinamide phosphoribosyltransferase activity"/>
    <property type="evidence" value="ECO:0007669"/>
    <property type="project" value="UniProtKB-ARBA"/>
</dbReference>
<sequence>MNVSYCSDKYQYTMGKSFYDCGKKDCRAIFNMFYRKAPENNNWAVVSGTDEVIEMVENLGNMSPEFFEKFLPGEEYREFRGYLSAMKFSGNLYAMREGEIVFPTQPIITVEAPLIEAQVLETPMLCIMNHQMAVATKASRVCRATDRPVSEFGSRRAHGPWAATYGAKAAIIAGCANTSNILTGVMFDCGSTGTMAHSYVTSFGCSVEGEHEAFNTYIKTHRNETLILLIDTYDTLKCGILNAIRAYRENGIDDSYRYGYGVRLDSGDLAYLSTECRRILDENGMKNCRIFATNSLDEYIISDLERQGAKIDSYGVGDAIATSKTNPCFGNVYKLVQMDDMPVLKRSEDKAKLINPGFQITYRIMKDDPEKGKVFKADVTCLRGDSLARLIEGGETFTICDEYDRYKSKTFEAGTYTASALQHQVMKDGRRCVPVHTIFEKKEYYSTTLHHFSPSERRLINPHYYKVDISDDLYNTKMSIIDRLVEEINGFRID</sequence>
<dbReference type="Gene3D" id="3.20.20.70">
    <property type="entry name" value="Aldolase class I"/>
    <property type="match status" value="1"/>
</dbReference>
<keyword evidence="6 9" id="KW-0662">Pyridine nucleotide biosynthesis</keyword>
<evidence type="ECO:0000256" key="2">
    <source>
        <dbReference type="ARBA" id="ARBA00010897"/>
    </source>
</evidence>
<evidence type="ECO:0000313" key="12">
    <source>
        <dbReference type="EMBL" id="MBO8453070.1"/>
    </source>
</evidence>
<dbReference type="SUPFAM" id="SSF51690">
    <property type="entry name" value="Nicotinate/Quinolinate PRTase C-terminal domain-like"/>
    <property type="match status" value="1"/>
</dbReference>
<dbReference type="PANTHER" id="PTHR11098:SF1">
    <property type="entry name" value="NICOTINATE PHOSPHORIBOSYLTRANSFERASE"/>
    <property type="match status" value="1"/>
</dbReference>
<evidence type="ECO:0000256" key="3">
    <source>
        <dbReference type="ARBA" id="ARBA00013236"/>
    </source>
</evidence>
<dbReference type="PIRSF" id="PIRSF000484">
    <property type="entry name" value="NAPRT"/>
    <property type="match status" value="1"/>
</dbReference>
<dbReference type="Proteomes" id="UP000823661">
    <property type="component" value="Unassembled WGS sequence"/>
</dbReference>
<keyword evidence="12" id="KW-0328">Glycosyltransferase</keyword>
<evidence type="ECO:0000313" key="13">
    <source>
        <dbReference type="Proteomes" id="UP000823661"/>
    </source>
</evidence>
<comment type="catalytic activity">
    <reaction evidence="8 9">
        <text>5-phospho-alpha-D-ribose 1-diphosphate + nicotinate + ATP + H2O = nicotinate beta-D-ribonucleotide + ADP + phosphate + diphosphate</text>
        <dbReference type="Rhea" id="RHEA:36163"/>
        <dbReference type="ChEBI" id="CHEBI:15377"/>
        <dbReference type="ChEBI" id="CHEBI:30616"/>
        <dbReference type="ChEBI" id="CHEBI:32544"/>
        <dbReference type="ChEBI" id="CHEBI:33019"/>
        <dbReference type="ChEBI" id="CHEBI:43474"/>
        <dbReference type="ChEBI" id="CHEBI:57502"/>
        <dbReference type="ChEBI" id="CHEBI:58017"/>
        <dbReference type="ChEBI" id="CHEBI:456216"/>
        <dbReference type="EC" id="6.3.4.21"/>
    </reaction>
</comment>
<feature type="domain" description="Nicotinate phosphoribosyltransferase N-terminal" evidence="10">
    <location>
        <begin position="7"/>
        <end position="129"/>
    </location>
</feature>
<keyword evidence="7 9" id="KW-0808">Transferase</keyword>
<protein>
    <recommendedName>
        <fullName evidence="3 9">Nicotinate phosphoribosyltransferase</fullName>
        <ecNumber evidence="3 9">6.3.4.21</ecNumber>
    </recommendedName>
</protein>
<dbReference type="EMBL" id="JADIMI010000088">
    <property type="protein sequence ID" value="MBO8453070.1"/>
    <property type="molecule type" value="Genomic_DNA"/>
</dbReference>
<comment type="function">
    <text evidence="9">Catalyzes the first step in the biosynthesis of NAD from nicotinic acid, the ATP-dependent synthesis of beta-nicotinate D-ribonucleotide from nicotinate and 5-phospho-D-ribose 1-phosphate.</text>
</comment>
<dbReference type="GO" id="GO:0034355">
    <property type="term" value="P:NAD+ biosynthetic process via the salvage pathway"/>
    <property type="evidence" value="ECO:0007669"/>
    <property type="project" value="TreeGrafter"/>
</dbReference>
<evidence type="ECO:0000256" key="5">
    <source>
        <dbReference type="ARBA" id="ARBA00022598"/>
    </source>
</evidence>
<dbReference type="EC" id="6.3.4.21" evidence="3 9"/>
<dbReference type="CDD" id="cd01570">
    <property type="entry name" value="NAPRTase_A"/>
    <property type="match status" value="1"/>
</dbReference>
<dbReference type="GO" id="GO:0004516">
    <property type="term" value="F:nicotinate phosphoribosyltransferase activity"/>
    <property type="evidence" value="ECO:0007669"/>
    <property type="project" value="UniProtKB-UniRule"/>
</dbReference>
<dbReference type="AlphaFoldDB" id="A0A9D9MXQ6"/>
<dbReference type="NCBIfam" id="NF009131">
    <property type="entry name" value="PRK12484.1"/>
    <property type="match status" value="1"/>
</dbReference>
<dbReference type="InterPro" id="IPR036068">
    <property type="entry name" value="Nicotinate_pribotase-like_C"/>
</dbReference>
<comment type="pathway">
    <text evidence="1 9">Cofactor biosynthesis; NAD(+) biosynthesis; nicotinate D-ribonucleotide from nicotinate: step 1/1.</text>
</comment>
<dbReference type="NCBIfam" id="NF006695">
    <property type="entry name" value="PRK09243.1-2"/>
    <property type="match status" value="1"/>
</dbReference>
<evidence type="ECO:0000256" key="9">
    <source>
        <dbReference type="RuleBase" id="RU365100"/>
    </source>
</evidence>
<evidence type="ECO:0000256" key="1">
    <source>
        <dbReference type="ARBA" id="ARBA00004952"/>
    </source>
</evidence>
<accession>A0A9D9MXQ6</accession>
<dbReference type="InterPro" id="IPR006405">
    <property type="entry name" value="Nic_PRibTrfase_pncB"/>
</dbReference>
<dbReference type="InterPro" id="IPR007229">
    <property type="entry name" value="Nic_PRibTrfase-Fam"/>
</dbReference>
<proteinExistence type="inferred from homology"/>
<comment type="caution">
    <text evidence="12">The sequence shown here is derived from an EMBL/GenBank/DDBJ whole genome shotgun (WGS) entry which is preliminary data.</text>
</comment>
<dbReference type="Pfam" id="PF17767">
    <property type="entry name" value="NAPRTase_N"/>
    <property type="match status" value="1"/>
</dbReference>
<dbReference type="Pfam" id="PF17956">
    <property type="entry name" value="NAPRTase_C"/>
    <property type="match status" value="1"/>
</dbReference>
<dbReference type="Gene3D" id="3.20.140.10">
    <property type="entry name" value="nicotinate phosphoribosyltransferase"/>
    <property type="match status" value="1"/>
</dbReference>
<evidence type="ECO:0000256" key="7">
    <source>
        <dbReference type="ARBA" id="ARBA00022679"/>
    </source>
</evidence>
<reference evidence="12" key="2">
    <citation type="journal article" date="2021" name="PeerJ">
        <title>Extensive microbial diversity within the chicken gut microbiome revealed by metagenomics and culture.</title>
        <authorList>
            <person name="Gilroy R."/>
            <person name="Ravi A."/>
            <person name="Getino M."/>
            <person name="Pursley I."/>
            <person name="Horton D.L."/>
            <person name="Alikhan N.F."/>
            <person name="Baker D."/>
            <person name="Gharbi K."/>
            <person name="Hall N."/>
            <person name="Watson M."/>
            <person name="Adriaenssens E.M."/>
            <person name="Foster-Nyarko E."/>
            <person name="Jarju S."/>
            <person name="Secka A."/>
            <person name="Antonio M."/>
            <person name="Oren A."/>
            <person name="Chaudhuri R.R."/>
            <person name="La Ragione R."/>
            <person name="Hildebrand F."/>
            <person name="Pallen M.J."/>
        </authorList>
    </citation>
    <scope>NUCLEOTIDE SEQUENCE</scope>
    <source>
        <strain evidence="12">B1-20833</strain>
    </source>
</reference>
<gene>
    <name evidence="12" type="ORF">IAC06_09360</name>
</gene>
<dbReference type="GO" id="GO:0005829">
    <property type="term" value="C:cytosol"/>
    <property type="evidence" value="ECO:0007669"/>
    <property type="project" value="TreeGrafter"/>
</dbReference>
<comment type="PTM">
    <text evidence="9">Transiently phosphorylated on a His residue during the reaction cycle. Phosphorylation strongly increases the affinity for substrates and increases the rate of nicotinate D-ribonucleotide production. Dephosphorylation regenerates the low-affinity form of the enzyme, leading to product release.</text>
</comment>
<evidence type="ECO:0000256" key="6">
    <source>
        <dbReference type="ARBA" id="ARBA00022642"/>
    </source>
</evidence>
<keyword evidence="4" id="KW-0597">Phosphoprotein</keyword>
<evidence type="ECO:0000259" key="10">
    <source>
        <dbReference type="Pfam" id="PF17767"/>
    </source>
</evidence>
<dbReference type="FunFam" id="3.20.20.70:FF:000076">
    <property type="entry name" value="Nicotinate phosphoribosyltransferase"/>
    <property type="match status" value="1"/>
</dbReference>
<reference evidence="12" key="1">
    <citation type="submission" date="2020-10" db="EMBL/GenBank/DDBJ databases">
        <authorList>
            <person name="Gilroy R."/>
        </authorList>
    </citation>
    <scope>NUCLEOTIDE SEQUENCE</scope>
    <source>
        <strain evidence="12">B1-20833</strain>
    </source>
</reference>
<organism evidence="12 13">
    <name type="scientific">Candidatus Cryptobacteroides intestinavium</name>
    <dbReference type="NCBI Taxonomy" id="2840766"/>
    <lineage>
        <taxon>Bacteria</taxon>
        <taxon>Pseudomonadati</taxon>
        <taxon>Bacteroidota</taxon>
        <taxon>Bacteroidia</taxon>
        <taxon>Bacteroidales</taxon>
        <taxon>Candidatus Cryptobacteroides</taxon>
    </lineage>
</organism>
<dbReference type="InterPro" id="IPR040727">
    <property type="entry name" value="NAPRTase_N"/>
</dbReference>